<gene>
    <name evidence="1" type="ORF">ACIGXA_08795</name>
</gene>
<sequence length="135" mass="14209">MTAPFPTPYAARPCTLVVCRGCCCGNASKHPGTDHQRQLDRLSAAAADSGGRLALRTTECLGPCDQANIVVVQPSAEGRRKGGRAVWIGFATDDGSTDDILAWVASGGPGETEPPASLALQIVSPRRATPLRRRR</sequence>
<dbReference type="InterPro" id="IPR036249">
    <property type="entry name" value="Thioredoxin-like_sf"/>
</dbReference>
<organism evidence="1 2">
    <name type="scientific">Streptomyces fildesensis</name>
    <dbReference type="NCBI Taxonomy" id="375757"/>
    <lineage>
        <taxon>Bacteria</taxon>
        <taxon>Bacillati</taxon>
        <taxon>Actinomycetota</taxon>
        <taxon>Actinomycetes</taxon>
        <taxon>Kitasatosporales</taxon>
        <taxon>Streptomycetaceae</taxon>
        <taxon>Streptomyces</taxon>
    </lineage>
</organism>
<keyword evidence="2" id="KW-1185">Reference proteome</keyword>
<dbReference type="Gene3D" id="3.40.30.10">
    <property type="entry name" value="Glutaredoxin"/>
    <property type="match status" value="1"/>
</dbReference>
<proteinExistence type="predicted"/>
<accession>A0ABW8C2H0</accession>
<protein>
    <submittedName>
        <fullName evidence="1">(2Fe-2S) ferredoxin domain-containing protein</fullName>
    </submittedName>
</protein>
<comment type="caution">
    <text evidence="1">The sequence shown here is derived from an EMBL/GenBank/DDBJ whole genome shotgun (WGS) entry which is preliminary data.</text>
</comment>
<dbReference type="Proteomes" id="UP001614394">
    <property type="component" value="Unassembled WGS sequence"/>
</dbReference>
<dbReference type="CDD" id="cd02980">
    <property type="entry name" value="TRX_Fd_family"/>
    <property type="match status" value="1"/>
</dbReference>
<reference evidence="1 2" key="1">
    <citation type="submission" date="2024-10" db="EMBL/GenBank/DDBJ databases">
        <title>The Natural Products Discovery Center: Release of the First 8490 Sequenced Strains for Exploring Actinobacteria Biosynthetic Diversity.</title>
        <authorList>
            <person name="Kalkreuter E."/>
            <person name="Kautsar S.A."/>
            <person name="Yang D."/>
            <person name="Bader C.D."/>
            <person name="Teijaro C.N."/>
            <person name="Fluegel L."/>
            <person name="Davis C.M."/>
            <person name="Simpson J.R."/>
            <person name="Lauterbach L."/>
            <person name="Steele A.D."/>
            <person name="Gui C."/>
            <person name="Meng S."/>
            <person name="Li G."/>
            <person name="Viehrig K."/>
            <person name="Ye F."/>
            <person name="Su P."/>
            <person name="Kiefer A.F."/>
            <person name="Nichols A."/>
            <person name="Cepeda A.J."/>
            <person name="Yan W."/>
            <person name="Fan B."/>
            <person name="Jiang Y."/>
            <person name="Adhikari A."/>
            <person name="Zheng C.-J."/>
            <person name="Schuster L."/>
            <person name="Cowan T.M."/>
            <person name="Smanski M.J."/>
            <person name="Chevrette M.G."/>
            <person name="De Carvalho L.P.S."/>
            <person name="Shen B."/>
        </authorList>
    </citation>
    <scope>NUCLEOTIDE SEQUENCE [LARGE SCALE GENOMIC DNA]</scope>
    <source>
        <strain evidence="1 2">NPDC053399</strain>
    </source>
</reference>
<dbReference type="SUPFAM" id="SSF52833">
    <property type="entry name" value="Thioredoxin-like"/>
    <property type="match status" value="1"/>
</dbReference>
<evidence type="ECO:0000313" key="1">
    <source>
        <dbReference type="EMBL" id="MFI9100612.1"/>
    </source>
</evidence>
<name>A0ABW8C2H0_9ACTN</name>
<evidence type="ECO:0000313" key="2">
    <source>
        <dbReference type="Proteomes" id="UP001614394"/>
    </source>
</evidence>
<dbReference type="EMBL" id="JBITYG010000002">
    <property type="protein sequence ID" value="MFI9100612.1"/>
    <property type="molecule type" value="Genomic_DNA"/>
</dbReference>
<dbReference type="RefSeq" id="WP_399646000.1">
    <property type="nucleotide sequence ID" value="NZ_JBITYG010000002.1"/>
</dbReference>